<dbReference type="Proteomes" id="UP000232722">
    <property type="component" value="Unassembled WGS sequence"/>
</dbReference>
<reference evidence="2 3" key="1">
    <citation type="submission" date="2016-04" db="EMBL/GenBank/DDBJ databases">
        <title>Genome analyses suggest a sexual origin of heterokaryosis in a supposedly ancient asexual fungus.</title>
        <authorList>
            <person name="Ropars J."/>
            <person name="Sedzielewska K."/>
            <person name="Noel J."/>
            <person name="Charron P."/>
            <person name="Farinelli L."/>
            <person name="Marton T."/>
            <person name="Kruger M."/>
            <person name="Pelin A."/>
            <person name="Brachmann A."/>
            <person name="Corradi N."/>
        </authorList>
    </citation>
    <scope>NUCLEOTIDE SEQUENCE [LARGE SCALE GENOMIC DNA]</scope>
    <source>
        <strain evidence="2 3">A5</strain>
    </source>
</reference>
<sequence>MIFLMNGLVNWHFQSWHVVLIIDNALSYKFVTSIDKNKIDNDYDNDYKDNLTNDKSEESLDNNKTNNTKNGNLEQN</sequence>
<comment type="caution">
    <text evidence="2">The sequence shown here is derived from an EMBL/GenBank/DDBJ whole genome shotgun (WGS) entry which is preliminary data.</text>
</comment>
<proteinExistence type="predicted"/>
<dbReference type="AlphaFoldDB" id="A0A2N0NMK6"/>
<evidence type="ECO:0000313" key="2">
    <source>
        <dbReference type="EMBL" id="PKB95808.1"/>
    </source>
</evidence>
<gene>
    <name evidence="2" type="ORF">RhiirA5_435988</name>
</gene>
<organism evidence="2 3">
    <name type="scientific">Rhizophagus irregularis</name>
    <dbReference type="NCBI Taxonomy" id="588596"/>
    <lineage>
        <taxon>Eukaryota</taxon>
        <taxon>Fungi</taxon>
        <taxon>Fungi incertae sedis</taxon>
        <taxon>Mucoromycota</taxon>
        <taxon>Glomeromycotina</taxon>
        <taxon>Glomeromycetes</taxon>
        <taxon>Glomerales</taxon>
        <taxon>Glomeraceae</taxon>
        <taxon>Rhizophagus</taxon>
    </lineage>
</organism>
<name>A0A2N0NMK6_9GLOM</name>
<protein>
    <submittedName>
        <fullName evidence="2">Uncharacterized protein</fullName>
    </submittedName>
</protein>
<feature type="compositionally biased region" description="Basic and acidic residues" evidence="1">
    <location>
        <begin position="38"/>
        <end position="58"/>
    </location>
</feature>
<evidence type="ECO:0000256" key="1">
    <source>
        <dbReference type="SAM" id="MobiDB-lite"/>
    </source>
</evidence>
<evidence type="ECO:0000313" key="3">
    <source>
        <dbReference type="Proteomes" id="UP000232722"/>
    </source>
</evidence>
<feature type="region of interest" description="Disordered" evidence="1">
    <location>
        <begin position="38"/>
        <end position="76"/>
    </location>
</feature>
<feature type="compositionally biased region" description="Low complexity" evidence="1">
    <location>
        <begin position="62"/>
        <end position="76"/>
    </location>
</feature>
<accession>A0A2N0NMK6</accession>
<reference evidence="2 3" key="2">
    <citation type="submission" date="2017-09" db="EMBL/GenBank/DDBJ databases">
        <title>Extensive intraspecific genome diversity in a model arbuscular mycorrhizal fungus.</title>
        <authorList>
            <person name="Chen E.C."/>
            <person name="Morin E."/>
            <person name="Beaudet D."/>
            <person name="Noel J."/>
            <person name="Ndikumana S."/>
            <person name="Charron P."/>
            <person name="St-Onge C."/>
            <person name="Giorgi J."/>
            <person name="Grigoriev I.V."/>
            <person name="Roux C."/>
            <person name="Martin F.M."/>
            <person name="Corradi N."/>
        </authorList>
    </citation>
    <scope>NUCLEOTIDE SEQUENCE [LARGE SCALE GENOMIC DNA]</scope>
    <source>
        <strain evidence="2 3">A5</strain>
    </source>
</reference>
<dbReference type="EMBL" id="LLXJ01004425">
    <property type="protein sequence ID" value="PKB95808.1"/>
    <property type="molecule type" value="Genomic_DNA"/>
</dbReference>